<dbReference type="Pfam" id="PF05974">
    <property type="entry name" value="DUF892"/>
    <property type="match status" value="1"/>
</dbReference>
<accession>A0ABR7Y3P8</accession>
<dbReference type="Proteomes" id="UP000606494">
    <property type="component" value="Unassembled WGS sequence"/>
</dbReference>
<keyword evidence="2" id="KW-1185">Reference proteome</keyword>
<dbReference type="CDD" id="cd07909">
    <property type="entry name" value="YciF"/>
    <property type="match status" value="1"/>
</dbReference>
<evidence type="ECO:0000313" key="1">
    <source>
        <dbReference type="EMBL" id="MBD1425920.1"/>
    </source>
</evidence>
<evidence type="ECO:0000313" key="2">
    <source>
        <dbReference type="Proteomes" id="UP000606494"/>
    </source>
</evidence>
<dbReference type="InterPro" id="IPR009078">
    <property type="entry name" value="Ferritin-like_SF"/>
</dbReference>
<organism evidence="1 2">
    <name type="scientific">Sphingobacterium arenae</name>
    <dbReference type="NCBI Taxonomy" id="1280598"/>
    <lineage>
        <taxon>Bacteria</taxon>
        <taxon>Pseudomonadati</taxon>
        <taxon>Bacteroidota</taxon>
        <taxon>Sphingobacteriia</taxon>
        <taxon>Sphingobacteriales</taxon>
        <taxon>Sphingobacteriaceae</taxon>
        <taxon>Sphingobacterium</taxon>
    </lineage>
</organism>
<comment type="caution">
    <text evidence="1">The sequence shown here is derived from an EMBL/GenBank/DDBJ whole genome shotgun (WGS) entry which is preliminary data.</text>
</comment>
<proteinExistence type="predicted"/>
<dbReference type="SUPFAM" id="SSF47240">
    <property type="entry name" value="Ferritin-like"/>
    <property type="match status" value="1"/>
</dbReference>
<gene>
    <name evidence="1" type="ORF">H8B17_10035</name>
</gene>
<sequence>MPNAHLHELLVDEMRDIMGAERQLLKGLKKLAGAAESPTLKQAFEEHYDQTENHIERLKSAFLNLGLHARGKKCKAMEGLLKEAEEITEEFEDSPAVLDAALIAAAQKVEHYEIASYGCIVTYAELMEHREVKELLGQTLAEEKETDERLTEIAMTEANVGEAV</sequence>
<dbReference type="InterPro" id="IPR047114">
    <property type="entry name" value="YciF"/>
</dbReference>
<dbReference type="EMBL" id="JACNYK010000002">
    <property type="protein sequence ID" value="MBD1425920.1"/>
    <property type="molecule type" value="Genomic_DNA"/>
</dbReference>
<name>A0ABR7Y3P8_9SPHI</name>
<reference evidence="1 2" key="1">
    <citation type="submission" date="2020-08" db="EMBL/GenBank/DDBJ databases">
        <title>Sphingobacterium sp. DN00404 isolated from aquaculture water.</title>
        <authorList>
            <person name="Zhang M."/>
        </authorList>
    </citation>
    <scope>NUCLEOTIDE SEQUENCE [LARGE SCALE GENOMIC DNA]</scope>
    <source>
        <strain evidence="1 2">KCTC 32294</strain>
    </source>
</reference>
<dbReference type="InterPro" id="IPR012347">
    <property type="entry name" value="Ferritin-like"/>
</dbReference>
<dbReference type="Gene3D" id="1.20.1260.10">
    <property type="match status" value="1"/>
</dbReference>
<dbReference type="PANTHER" id="PTHR30565">
    <property type="entry name" value="PROTEIN YCIF"/>
    <property type="match status" value="1"/>
</dbReference>
<dbReference type="InterPro" id="IPR010287">
    <property type="entry name" value="DUF892_YciF-like"/>
</dbReference>
<protein>
    <submittedName>
        <fullName evidence="1">Ferritin-like domain-containing protein</fullName>
    </submittedName>
</protein>
<dbReference type="PANTHER" id="PTHR30565:SF9">
    <property type="entry name" value="PROTEIN YCIF"/>
    <property type="match status" value="1"/>
</dbReference>